<evidence type="ECO:0000313" key="11">
    <source>
        <dbReference type="Proteomes" id="UP001183794"/>
    </source>
</evidence>
<feature type="transmembrane region" description="Helical" evidence="7">
    <location>
        <begin position="21"/>
        <end position="43"/>
    </location>
</feature>
<feature type="transmembrane region" description="Helical" evidence="7">
    <location>
        <begin position="71"/>
        <end position="92"/>
    </location>
</feature>
<dbReference type="EMBL" id="JAVDYJ010000001">
    <property type="protein sequence ID" value="MDR7347498.1"/>
    <property type="molecule type" value="Genomic_DNA"/>
</dbReference>
<dbReference type="SUPFAM" id="SSF161098">
    <property type="entry name" value="MetI-like"/>
    <property type="match status" value="1"/>
</dbReference>
<evidence type="ECO:0000256" key="7">
    <source>
        <dbReference type="RuleBase" id="RU363032"/>
    </source>
</evidence>
<keyword evidence="5 7" id="KW-1133">Transmembrane helix</keyword>
<comment type="similarity">
    <text evidence="7">Belongs to the binding-protein-dependent transport system permease family.</text>
</comment>
<dbReference type="RefSeq" id="WP_310173760.1">
    <property type="nucleotide sequence ID" value="NZ_BAABHE010000001.1"/>
</dbReference>
<protein>
    <submittedName>
        <fullName evidence="10">Glutamate transport system permease protein</fullName>
    </submittedName>
</protein>
<accession>A0ABU2B1L8</accession>
<evidence type="ECO:0000256" key="3">
    <source>
        <dbReference type="ARBA" id="ARBA00022475"/>
    </source>
</evidence>
<dbReference type="PANTHER" id="PTHR30614:SF21">
    <property type="entry name" value="AMINO ACID ABC TRANSPORTER PERMEASE"/>
    <property type="match status" value="1"/>
</dbReference>
<feature type="transmembrane region" description="Helical" evidence="7">
    <location>
        <begin position="240"/>
        <end position="262"/>
    </location>
</feature>
<evidence type="ECO:0000256" key="4">
    <source>
        <dbReference type="ARBA" id="ARBA00022692"/>
    </source>
</evidence>
<dbReference type="PROSITE" id="PS50928">
    <property type="entry name" value="ABC_TM1"/>
    <property type="match status" value="1"/>
</dbReference>
<reference evidence="10 11" key="1">
    <citation type="submission" date="2023-07" db="EMBL/GenBank/DDBJ databases">
        <title>Sequencing the genomes of 1000 actinobacteria strains.</title>
        <authorList>
            <person name="Klenk H.-P."/>
        </authorList>
    </citation>
    <scope>NUCLEOTIDE SEQUENCE [LARGE SCALE GENOMIC DNA]</scope>
    <source>
        <strain evidence="10 11">DSM 22966</strain>
    </source>
</reference>
<feature type="transmembrane region" description="Helical" evidence="7">
    <location>
        <begin position="142"/>
        <end position="162"/>
    </location>
</feature>
<feature type="transmembrane region" description="Helical" evidence="7">
    <location>
        <begin position="197"/>
        <end position="220"/>
    </location>
</feature>
<evidence type="ECO:0000313" key="10">
    <source>
        <dbReference type="EMBL" id="MDR7347498.1"/>
    </source>
</evidence>
<evidence type="ECO:0000256" key="2">
    <source>
        <dbReference type="ARBA" id="ARBA00022448"/>
    </source>
</evidence>
<proteinExistence type="inferred from homology"/>
<evidence type="ECO:0000256" key="8">
    <source>
        <dbReference type="SAM" id="MobiDB-lite"/>
    </source>
</evidence>
<evidence type="ECO:0000256" key="6">
    <source>
        <dbReference type="ARBA" id="ARBA00023136"/>
    </source>
</evidence>
<dbReference type="InterPro" id="IPR010065">
    <property type="entry name" value="AA_ABC_transptr_permease_3TM"/>
</dbReference>
<evidence type="ECO:0000256" key="1">
    <source>
        <dbReference type="ARBA" id="ARBA00004651"/>
    </source>
</evidence>
<gene>
    <name evidence="10" type="ORF">J2S62_001755</name>
</gene>
<evidence type="ECO:0000259" key="9">
    <source>
        <dbReference type="PROSITE" id="PS50928"/>
    </source>
</evidence>
<feature type="domain" description="ABC transmembrane type-1" evidence="9">
    <location>
        <begin position="69"/>
        <end position="262"/>
    </location>
</feature>
<dbReference type="PANTHER" id="PTHR30614">
    <property type="entry name" value="MEMBRANE COMPONENT OF AMINO ACID ABC TRANSPORTER"/>
    <property type="match status" value="1"/>
</dbReference>
<dbReference type="InterPro" id="IPR043429">
    <property type="entry name" value="ArtM/GltK/GlnP/TcyL/YhdX-like"/>
</dbReference>
<keyword evidence="6 7" id="KW-0472">Membrane</keyword>
<dbReference type="NCBIfam" id="TIGR01726">
    <property type="entry name" value="HEQRo_perm_3TM"/>
    <property type="match status" value="1"/>
</dbReference>
<keyword evidence="3" id="KW-1003">Cell membrane</keyword>
<sequence length="313" mass="34060">MSTTYVLFDEPGPRARKIITILNIVVALIAVAVLVWVYLALAAQGQMRPHLWWNAINANAWGNYLLPGIQFTLQAAAIAVVSSVIFGLLFGFLRLAPFKLVRGLAMVVVEFFRAVPVLVLMVFFYFFFSQYLSGIIDPRDSAYYAVIVALTLYNGAVIAELVRSGVRSLPAGQREAALAVGMTTTGSLRTVEVPQALVAMLPSLVSQFVIILKDSALGYIIGFAELLRYSRHLGAGYGNILQALVVAAVIFIVINYALVWLAQRLSRRLSSRTSGDVGVGIPGMVQIAEDAPAESEPTETRSQAIIAQDRPRD</sequence>
<keyword evidence="11" id="KW-1185">Reference proteome</keyword>
<name>A0ABU2B1L8_9MICC</name>
<feature type="region of interest" description="Disordered" evidence="8">
    <location>
        <begin position="290"/>
        <end position="313"/>
    </location>
</feature>
<comment type="subcellular location">
    <subcellularLocation>
        <location evidence="1 7">Cell membrane</location>
        <topology evidence="1 7">Multi-pass membrane protein</topology>
    </subcellularLocation>
</comment>
<dbReference type="InterPro" id="IPR000515">
    <property type="entry name" value="MetI-like"/>
</dbReference>
<dbReference type="CDD" id="cd06261">
    <property type="entry name" value="TM_PBP2"/>
    <property type="match status" value="1"/>
</dbReference>
<evidence type="ECO:0000256" key="5">
    <source>
        <dbReference type="ARBA" id="ARBA00022989"/>
    </source>
</evidence>
<dbReference type="InterPro" id="IPR035906">
    <property type="entry name" value="MetI-like_sf"/>
</dbReference>
<dbReference type="Pfam" id="PF00528">
    <property type="entry name" value="BPD_transp_1"/>
    <property type="match status" value="1"/>
</dbReference>
<organism evidence="10 11">
    <name type="scientific">Enteractinococcus fodinae</name>
    <dbReference type="NCBI Taxonomy" id="684663"/>
    <lineage>
        <taxon>Bacteria</taxon>
        <taxon>Bacillati</taxon>
        <taxon>Actinomycetota</taxon>
        <taxon>Actinomycetes</taxon>
        <taxon>Micrococcales</taxon>
        <taxon>Micrococcaceae</taxon>
    </lineage>
</organism>
<feature type="transmembrane region" description="Helical" evidence="7">
    <location>
        <begin position="104"/>
        <end position="127"/>
    </location>
</feature>
<dbReference type="Gene3D" id="1.10.3720.10">
    <property type="entry name" value="MetI-like"/>
    <property type="match status" value="1"/>
</dbReference>
<keyword evidence="2 7" id="KW-0813">Transport</keyword>
<comment type="caution">
    <text evidence="10">The sequence shown here is derived from an EMBL/GenBank/DDBJ whole genome shotgun (WGS) entry which is preliminary data.</text>
</comment>
<dbReference type="Proteomes" id="UP001183794">
    <property type="component" value="Unassembled WGS sequence"/>
</dbReference>
<keyword evidence="4 7" id="KW-0812">Transmembrane</keyword>